<name>A0ACB7IT91_PLECO</name>
<dbReference type="Proteomes" id="UP000824881">
    <property type="component" value="Unassembled WGS sequence"/>
</dbReference>
<protein>
    <submittedName>
        <fullName evidence="1">Uncharacterized protein</fullName>
    </submittedName>
</protein>
<gene>
    <name evidence="1" type="ORF">CCMSSC00406_0005495</name>
</gene>
<accession>A0ACB7IT91</accession>
<keyword evidence="2" id="KW-1185">Reference proteome</keyword>
<comment type="caution">
    <text evidence="1">The sequence shown here is derived from an EMBL/GenBank/DDBJ whole genome shotgun (WGS) entry which is preliminary data.</text>
</comment>
<proteinExistence type="predicted"/>
<evidence type="ECO:0000313" key="2">
    <source>
        <dbReference type="Proteomes" id="UP000824881"/>
    </source>
</evidence>
<dbReference type="EMBL" id="WQMT02000007">
    <property type="protein sequence ID" value="KAG9221066.1"/>
    <property type="molecule type" value="Genomic_DNA"/>
</dbReference>
<sequence length="262" mass="29650">MHKKHNAQRQHIIYSFDALLFQLFVLSYFMSPSLWSLLLRIVYQFQCTRPKDFESSRSLRFCFLGAIFFNASSVWHHARDGASEGRAIILDFVGMSFTPSKLQLLSLDFFIIFLQLVLANIAYEQHLCETEGEEDMLLPLQPPPSPISTEAIYSSPTDDPKCAAPPIPQSPYVLDLRLSSTMTRLRHPSPRRNNADNMLPLPNTTSWPPLPLPASFQVLMRSTARVRRAGRQTRNRDGPIGDTPETNSTEGRMPGTLDVQAT</sequence>
<evidence type="ECO:0000313" key="1">
    <source>
        <dbReference type="EMBL" id="KAG9221066.1"/>
    </source>
</evidence>
<organism evidence="1 2">
    <name type="scientific">Pleurotus cornucopiae</name>
    <name type="common">Cornucopia mushroom</name>
    <dbReference type="NCBI Taxonomy" id="5321"/>
    <lineage>
        <taxon>Eukaryota</taxon>
        <taxon>Fungi</taxon>
        <taxon>Dikarya</taxon>
        <taxon>Basidiomycota</taxon>
        <taxon>Agaricomycotina</taxon>
        <taxon>Agaricomycetes</taxon>
        <taxon>Agaricomycetidae</taxon>
        <taxon>Agaricales</taxon>
        <taxon>Pleurotineae</taxon>
        <taxon>Pleurotaceae</taxon>
        <taxon>Pleurotus</taxon>
    </lineage>
</organism>
<reference evidence="1 2" key="1">
    <citation type="journal article" date="2021" name="Appl. Environ. Microbiol.">
        <title>Genetic linkage and physical mapping for an oyster mushroom Pleurotus cornucopiae and QTL analysis for the trait cap color.</title>
        <authorList>
            <person name="Zhang Y."/>
            <person name="Gao W."/>
            <person name="Sonnenberg A."/>
            <person name="Chen Q."/>
            <person name="Zhang J."/>
            <person name="Huang C."/>
        </authorList>
    </citation>
    <scope>NUCLEOTIDE SEQUENCE [LARGE SCALE GENOMIC DNA]</scope>
    <source>
        <strain evidence="1">CCMSSC00406</strain>
    </source>
</reference>